<evidence type="ECO:0000259" key="2">
    <source>
        <dbReference type="SMART" id="SM00507"/>
    </source>
</evidence>
<dbReference type="EMBL" id="JAHLFT010000070">
    <property type="protein sequence ID" value="MBU3828567.1"/>
    <property type="molecule type" value="Genomic_DNA"/>
</dbReference>
<dbReference type="AlphaFoldDB" id="A0A9E2KT33"/>
<evidence type="ECO:0000313" key="4">
    <source>
        <dbReference type="Proteomes" id="UP000823844"/>
    </source>
</evidence>
<dbReference type="GO" id="GO:0004519">
    <property type="term" value="F:endonuclease activity"/>
    <property type="evidence" value="ECO:0007669"/>
    <property type="project" value="UniProtKB-KW"/>
</dbReference>
<dbReference type="InterPro" id="IPR002711">
    <property type="entry name" value="HNH"/>
</dbReference>
<keyword evidence="1" id="KW-0175">Coiled coil</keyword>
<keyword evidence="3" id="KW-0378">Hydrolase</keyword>
<sequence length="307" mass="36087">MKFQCSSCGLRMDSLHFKQPGLMNPKLTSICDICLQRGEKAENFSNQTVGTFAKTLLYSFLGKEYDQNNEQPDFIVKTKQDRKKYEAFLQDYDGNELAEQQVYRKKLNQALIDSEDGKITYVPDQGRDFQYNLEQLGLKVDFQLNEVDYIDRERIRAKYHYRCQYCGRRGHSVDHKDPVSLSHNNDFDNLILSCSECNRIKSNMPFKLFMKLNDQIPQINKKLVKYENALGSLKEEFERRRRSLAAKMHLKGVVNDPELDAIRKQNKELQDAIDSLQSDYDSLRKIRKNHFNTGWKIDQENKKQDII</sequence>
<protein>
    <submittedName>
        <fullName evidence="3">HNH endonuclease</fullName>
    </submittedName>
</protein>
<accession>A0A9E2KT33</accession>
<proteinExistence type="predicted"/>
<dbReference type="Pfam" id="PF01844">
    <property type="entry name" value="HNH"/>
    <property type="match status" value="1"/>
</dbReference>
<reference evidence="3" key="1">
    <citation type="journal article" date="2021" name="PeerJ">
        <title>Extensive microbial diversity within the chicken gut microbiome revealed by metagenomics and culture.</title>
        <authorList>
            <person name="Gilroy R."/>
            <person name="Ravi A."/>
            <person name="Getino M."/>
            <person name="Pursley I."/>
            <person name="Horton D.L."/>
            <person name="Alikhan N.F."/>
            <person name="Baker D."/>
            <person name="Gharbi K."/>
            <person name="Hall N."/>
            <person name="Watson M."/>
            <person name="Adriaenssens E.M."/>
            <person name="Foster-Nyarko E."/>
            <person name="Jarju S."/>
            <person name="Secka A."/>
            <person name="Antonio M."/>
            <person name="Oren A."/>
            <person name="Chaudhuri R.R."/>
            <person name="La Ragione R."/>
            <person name="Hildebrand F."/>
            <person name="Pallen M.J."/>
        </authorList>
    </citation>
    <scope>NUCLEOTIDE SEQUENCE</scope>
    <source>
        <strain evidence="3">F6-686</strain>
    </source>
</reference>
<gene>
    <name evidence="3" type="ORF">H9806_05480</name>
</gene>
<dbReference type="SMART" id="SM00507">
    <property type="entry name" value="HNHc"/>
    <property type="match status" value="1"/>
</dbReference>
<organism evidence="3 4">
    <name type="scientific">Candidatus Lactobacillus pullistercoris</name>
    <dbReference type="NCBI Taxonomy" id="2838636"/>
    <lineage>
        <taxon>Bacteria</taxon>
        <taxon>Bacillati</taxon>
        <taxon>Bacillota</taxon>
        <taxon>Bacilli</taxon>
        <taxon>Lactobacillales</taxon>
        <taxon>Lactobacillaceae</taxon>
        <taxon>Lactobacillus</taxon>
    </lineage>
</organism>
<dbReference type="GO" id="GO:0008270">
    <property type="term" value="F:zinc ion binding"/>
    <property type="evidence" value="ECO:0007669"/>
    <property type="project" value="InterPro"/>
</dbReference>
<dbReference type="CDD" id="cd00085">
    <property type="entry name" value="HNHc"/>
    <property type="match status" value="1"/>
</dbReference>
<comment type="caution">
    <text evidence="3">The sequence shown here is derived from an EMBL/GenBank/DDBJ whole genome shotgun (WGS) entry which is preliminary data.</text>
</comment>
<feature type="coiled-coil region" evidence="1">
    <location>
        <begin position="216"/>
        <end position="286"/>
    </location>
</feature>
<dbReference type="Proteomes" id="UP000823844">
    <property type="component" value="Unassembled WGS sequence"/>
</dbReference>
<evidence type="ECO:0000256" key="1">
    <source>
        <dbReference type="SAM" id="Coils"/>
    </source>
</evidence>
<dbReference type="Gene3D" id="1.10.30.50">
    <property type="match status" value="1"/>
</dbReference>
<keyword evidence="3" id="KW-0255">Endonuclease</keyword>
<evidence type="ECO:0000313" key="3">
    <source>
        <dbReference type="EMBL" id="MBU3828567.1"/>
    </source>
</evidence>
<dbReference type="InterPro" id="IPR003615">
    <property type="entry name" value="HNH_nuc"/>
</dbReference>
<feature type="domain" description="HNH nuclease" evidence="2">
    <location>
        <begin position="150"/>
        <end position="199"/>
    </location>
</feature>
<dbReference type="GO" id="GO:0003676">
    <property type="term" value="F:nucleic acid binding"/>
    <property type="evidence" value="ECO:0007669"/>
    <property type="project" value="InterPro"/>
</dbReference>
<name>A0A9E2KT33_9LACO</name>
<reference evidence="3" key="2">
    <citation type="submission" date="2021-04" db="EMBL/GenBank/DDBJ databases">
        <authorList>
            <person name="Gilroy R."/>
        </authorList>
    </citation>
    <scope>NUCLEOTIDE SEQUENCE</scope>
    <source>
        <strain evidence="3">F6-686</strain>
    </source>
</reference>
<keyword evidence="3" id="KW-0540">Nuclease</keyword>